<organism evidence="8 9">
    <name type="scientific">Macrostomum lignano</name>
    <dbReference type="NCBI Taxonomy" id="282301"/>
    <lineage>
        <taxon>Eukaryota</taxon>
        <taxon>Metazoa</taxon>
        <taxon>Spiralia</taxon>
        <taxon>Lophotrochozoa</taxon>
        <taxon>Platyhelminthes</taxon>
        <taxon>Rhabditophora</taxon>
        <taxon>Macrostomorpha</taxon>
        <taxon>Macrostomida</taxon>
        <taxon>Macrostomidae</taxon>
        <taxon>Macrostomum</taxon>
    </lineage>
</organism>
<dbReference type="InterPro" id="IPR000058">
    <property type="entry name" value="Znf_AN1"/>
</dbReference>
<dbReference type="Pfam" id="PF01428">
    <property type="entry name" value="zf-AN1"/>
    <property type="match status" value="1"/>
</dbReference>
<dbReference type="Proteomes" id="UP000215902">
    <property type="component" value="Unassembled WGS sequence"/>
</dbReference>
<accession>A0A267DR02</accession>
<dbReference type="SMART" id="SM00154">
    <property type="entry name" value="ZnF_AN1"/>
    <property type="match status" value="1"/>
</dbReference>
<dbReference type="InterPro" id="IPR050652">
    <property type="entry name" value="AN1_A20_ZnFinger"/>
</dbReference>
<dbReference type="OrthoDB" id="428577at2759"/>
<dbReference type="SUPFAM" id="SSF118310">
    <property type="entry name" value="AN1-like Zinc finger"/>
    <property type="match status" value="1"/>
</dbReference>
<dbReference type="Pfam" id="PF01754">
    <property type="entry name" value="zf-A20"/>
    <property type="match status" value="1"/>
</dbReference>
<dbReference type="SUPFAM" id="SSF57716">
    <property type="entry name" value="Glucocorticoid receptor-like (DNA-binding domain)"/>
    <property type="match status" value="1"/>
</dbReference>
<protein>
    <recommendedName>
        <fullName evidence="10">AN1-type domain-containing protein</fullName>
    </recommendedName>
</protein>
<dbReference type="AlphaFoldDB" id="A0A267DR02"/>
<evidence type="ECO:0000313" key="8">
    <source>
        <dbReference type="EMBL" id="PAA50962.1"/>
    </source>
</evidence>
<evidence type="ECO:0000256" key="2">
    <source>
        <dbReference type="ARBA" id="ARBA00022771"/>
    </source>
</evidence>
<evidence type="ECO:0000256" key="5">
    <source>
        <dbReference type="SAM" id="MobiDB-lite"/>
    </source>
</evidence>
<dbReference type="InterPro" id="IPR035896">
    <property type="entry name" value="AN1-like_Znf"/>
</dbReference>
<feature type="domain" description="A20-type" evidence="6">
    <location>
        <begin position="18"/>
        <end position="52"/>
    </location>
</feature>
<dbReference type="SMART" id="SM00259">
    <property type="entry name" value="ZnF_A20"/>
    <property type="match status" value="1"/>
</dbReference>
<dbReference type="PANTHER" id="PTHR10634">
    <property type="entry name" value="AN1-TYPE ZINC FINGER PROTEIN"/>
    <property type="match status" value="1"/>
</dbReference>
<keyword evidence="3" id="KW-0862">Zinc</keyword>
<dbReference type="GO" id="GO:0003677">
    <property type="term" value="F:DNA binding"/>
    <property type="evidence" value="ECO:0007669"/>
    <property type="project" value="InterPro"/>
</dbReference>
<feature type="domain" description="AN1-type" evidence="7">
    <location>
        <begin position="154"/>
        <end position="200"/>
    </location>
</feature>
<dbReference type="PANTHER" id="PTHR10634:SF149">
    <property type="entry name" value="AN1-TYPE DOMAIN-CONTAINING PROTEIN-RELATED"/>
    <property type="match status" value="1"/>
</dbReference>
<keyword evidence="9" id="KW-1185">Reference proteome</keyword>
<evidence type="ECO:0008006" key="10">
    <source>
        <dbReference type="Google" id="ProtNLM"/>
    </source>
</evidence>
<evidence type="ECO:0000259" key="6">
    <source>
        <dbReference type="PROSITE" id="PS51036"/>
    </source>
</evidence>
<dbReference type="PROSITE" id="PS51036">
    <property type="entry name" value="ZF_A20"/>
    <property type="match status" value="1"/>
</dbReference>
<sequence>KHSYLRMSEESGSNQPATLAPVYCKCGCGFYASAQFDGMCSVCFKATADGDAAAAVSVTVSAAGAASADDAASATASSDASAETPTAEESQASPQQQQQQQQQLPLPLSIPTPQSIAAMLAVPTDDGSASSRGAFCDASSGSGSGSVVGGSSELKRRNRCHACKKRVGLTGFECRCGGTYCPAHRYSDKHDCSFDYRSHGRHEIRKANPQVLSSKVDRL</sequence>
<dbReference type="Gene3D" id="4.10.1110.10">
    <property type="entry name" value="AN1-like Zinc finger"/>
    <property type="match status" value="1"/>
</dbReference>
<name>A0A267DR02_9PLAT</name>
<evidence type="ECO:0000256" key="1">
    <source>
        <dbReference type="ARBA" id="ARBA00022723"/>
    </source>
</evidence>
<feature type="non-terminal residue" evidence="8">
    <location>
        <position position="1"/>
    </location>
</feature>
<dbReference type="Gene3D" id="1.20.5.4770">
    <property type="match status" value="1"/>
</dbReference>
<evidence type="ECO:0000259" key="7">
    <source>
        <dbReference type="PROSITE" id="PS51039"/>
    </source>
</evidence>
<proteinExistence type="predicted"/>
<dbReference type="FunFam" id="4.10.1110.10:FF:000001">
    <property type="entry name" value="Zinc finger AN1-type containing 6"/>
    <property type="match status" value="1"/>
</dbReference>
<dbReference type="PROSITE" id="PS51039">
    <property type="entry name" value="ZF_AN1"/>
    <property type="match status" value="1"/>
</dbReference>
<dbReference type="GO" id="GO:0008270">
    <property type="term" value="F:zinc ion binding"/>
    <property type="evidence" value="ECO:0007669"/>
    <property type="project" value="UniProtKB-KW"/>
</dbReference>
<keyword evidence="2 4" id="KW-0863">Zinc-finger</keyword>
<gene>
    <name evidence="8" type="ORF">BOX15_Mlig023438g1</name>
</gene>
<keyword evidence="1" id="KW-0479">Metal-binding</keyword>
<evidence type="ECO:0000313" key="9">
    <source>
        <dbReference type="Proteomes" id="UP000215902"/>
    </source>
</evidence>
<evidence type="ECO:0000256" key="4">
    <source>
        <dbReference type="PROSITE-ProRule" id="PRU00449"/>
    </source>
</evidence>
<dbReference type="STRING" id="282301.A0A267DR02"/>
<dbReference type="InterPro" id="IPR002653">
    <property type="entry name" value="Znf_A20"/>
</dbReference>
<dbReference type="EMBL" id="NIVC01003527">
    <property type="protein sequence ID" value="PAA50962.1"/>
    <property type="molecule type" value="Genomic_DNA"/>
</dbReference>
<reference evidence="8 9" key="1">
    <citation type="submission" date="2017-06" db="EMBL/GenBank/DDBJ databases">
        <title>A platform for efficient transgenesis in Macrostomum lignano, a flatworm model organism for stem cell research.</title>
        <authorList>
            <person name="Berezikov E."/>
        </authorList>
    </citation>
    <scope>NUCLEOTIDE SEQUENCE [LARGE SCALE GENOMIC DNA]</scope>
    <source>
        <strain evidence="8">DV1</strain>
        <tissue evidence="8">Whole organism</tissue>
    </source>
</reference>
<feature type="region of interest" description="Disordered" evidence="5">
    <location>
        <begin position="74"/>
        <end position="104"/>
    </location>
</feature>
<evidence type="ECO:0000256" key="3">
    <source>
        <dbReference type="ARBA" id="ARBA00022833"/>
    </source>
</evidence>
<comment type="caution">
    <text evidence="8">The sequence shown here is derived from an EMBL/GenBank/DDBJ whole genome shotgun (WGS) entry which is preliminary data.</text>
</comment>